<feature type="domain" description="Stress-response A/B barrel" evidence="2">
    <location>
        <begin position="20"/>
        <end position="111"/>
    </location>
</feature>
<gene>
    <name evidence="3" type="ORF">CLV52_0809</name>
</gene>
<dbReference type="InterPro" id="IPR011008">
    <property type="entry name" value="Dimeric_a/b-barrel"/>
</dbReference>
<protein>
    <submittedName>
        <fullName evidence="3">Stress responsive alpha/beta barrel protein</fullName>
    </submittedName>
</protein>
<dbReference type="EMBL" id="SOAM01000001">
    <property type="protein sequence ID" value="TDS80254.1"/>
    <property type="molecule type" value="Genomic_DNA"/>
</dbReference>
<dbReference type="SMART" id="SM00886">
    <property type="entry name" value="Dabb"/>
    <property type="match status" value="1"/>
</dbReference>
<dbReference type="Proteomes" id="UP000295344">
    <property type="component" value="Unassembled WGS sequence"/>
</dbReference>
<dbReference type="Pfam" id="PF07876">
    <property type="entry name" value="Dabb"/>
    <property type="match status" value="1"/>
</dbReference>
<evidence type="ECO:0000259" key="2">
    <source>
        <dbReference type="PROSITE" id="PS51502"/>
    </source>
</evidence>
<evidence type="ECO:0000313" key="3">
    <source>
        <dbReference type="EMBL" id="TDS80254.1"/>
    </source>
</evidence>
<dbReference type="PANTHER" id="PTHR33178">
    <property type="match status" value="1"/>
</dbReference>
<dbReference type="SUPFAM" id="SSF54909">
    <property type="entry name" value="Dimeric alpha+beta barrel"/>
    <property type="match status" value="1"/>
</dbReference>
<dbReference type="OrthoDB" id="9816070at2"/>
<keyword evidence="4" id="KW-1185">Reference proteome</keyword>
<name>A0A4V3EB57_9MICO</name>
<organism evidence="3 4">
    <name type="scientific">Amnibacterium kyonggiense</name>
    <dbReference type="NCBI Taxonomy" id="595671"/>
    <lineage>
        <taxon>Bacteria</taxon>
        <taxon>Bacillati</taxon>
        <taxon>Actinomycetota</taxon>
        <taxon>Actinomycetes</taxon>
        <taxon>Micrococcales</taxon>
        <taxon>Microbacteriaceae</taxon>
        <taxon>Amnibacterium</taxon>
    </lineage>
</organism>
<sequence length="115" mass="12133">MRRPGGSQAGGARMARMSAIVHVVLVEWQDGADPAEADALVDRHLVPLPGVLTLDRGPSVSTEGLESGFDWALVIRFASADALAAYLPHPEHVVVGSFLQAHAARLVVFDVAAAR</sequence>
<dbReference type="PANTHER" id="PTHR33178:SF10">
    <property type="entry name" value="STRESS-RESPONSE A_B BARREL DOMAIN-CONTAINING PROTEIN"/>
    <property type="match status" value="1"/>
</dbReference>
<dbReference type="AlphaFoldDB" id="A0A4V3EB57"/>
<accession>A0A4V3EB57</accession>
<comment type="subunit">
    <text evidence="1">Homodimer.</text>
</comment>
<evidence type="ECO:0000256" key="1">
    <source>
        <dbReference type="ARBA" id="ARBA00011738"/>
    </source>
</evidence>
<comment type="caution">
    <text evidence="3">The sequence shown here is derived from an EMBL/GenBank/DDBJ whole genome shotgun (WGS) entry which is preliminary data.</text>
</comment>
<proteinExistence type="predicted"/>
<dbReference type="Gene3D" id="3.30.70.100">
    <property type="match status" value="1"/>
</dbReference>
<reference evidence="3 4" key="1">
    <citation type="submission" date="2019-03" db="EMBL/GenBank/DDBJ databases">
        <title>Genomic Encyclopedia of Archaeal and Bacterial Type Strains, Phase II (KMG-II): from individual species to whole genera.</title>
        <authorList>
            <person name="Goeker M."/>
        </authorList>
    </citation>
    <scope>NUCLEOTIDE SEQUENCE [LARGE SCALE GENOMIC DNA]</scope>
    <source>
        <strain evidence="3 4">DSM 24782</strain>
    </source>
</reference>
<dbReference type="PROSITE" id="PS51502">
    <property type="entry name" value="S_R_A_B_BARREL"/>
    <property type="match status" value="1"/>
</dbReference>
<dbReference type="InterPro" id="IPR013097">
    <property type="entry name" value="Dabb"/>
</dbReference>
<evidence type="ECO:0000313" key="4">
    <source>
        <dbReference type="Proteomes" id="UP000295344"/>
    </source>
</evidence>
<dbReference type="InterPro" id="IPR044662">
    <property type="entry name" value="HS1/DABB1-like"/>
</dbReference>